<dbReference type="Bgee" id="ENSOANG00000048960">
    <property type="expression patterns" value="Expressed in heart and 6 other cell types or tissues"/>
</dbReference>
<keyword evidence="3" id="KW-1185">Reference proteome</keyword>
<sequence length="124" mass="12333">MPSVSKAAAALSGSPPQTEKPTHYSTSAPSTGPSPVSTGTSSTSDAADPSAGATAPSTTAPTSTAPNTTRPRASAPPEMGERPSAGPGLRLPEGRPLDEARGRGRRNSRNGGICEALTTGRAPR</sequence>
<reference evidence="2" key="2">
    <citation type="submission" date="2025-09" db="UniProtKB">
        <authorList>
            <consortium name="Ensembl"/>
        </authorList>
    </citation>
    <scope>IDENTIFICATION</scope>
    <source>
        <strain evidence="2">Glennie</strain>
    </source>
</reference>
<dbReference type="InParanoid" id="A0A6I8NML3"/>
<evidence type="ECO:0000313" key="2">
    <source>
        <dbReference type="Ensembl" id="ENSOANP00000041922.1"/>
    </source>
</evidence>
<dbReference type="AlphaFoldDB" id="A0A6I8NML3"/>
<reference evidence="2" key="1">
    <citation type="submission" date="2025-08" db="UniProtKB">
        <authorList>
            <consortium name="Ensembl"/>
        </authorList>
    </citation>
    <scope>IDENTIFICATION</scope>
    <source>
        <strain evidence="2">Glennie</strain>
    </source>
</reference>
<protein>
    <submittedName>
        <fullName evidence="2">Uncharacterized protein</fullName>
    </submittedName>
</protein>
<evidence type="ECO:0000256" key="1">
    <source>
        <dbReference type="SAM" id="MobiDB-lite"/>
    </source>
</evidence>
<accession>A0A6I8NML3</accession>
<feature type="region of interest" description="Disordered" evidence="1">
    <location>
        <begin position="1"/>
        <end position="124"/>
    </location>
</feature>
<feature type="compositionally biased region" description="Basic and acidic residues" evidence="1">
    <location>
        <begin position="92"/>
        <end position="102"/>
    </location>
</feature>
<feature type="compositionally biased region" description="Low complexity" evidence="1">
    <location>
        <begin position="25"/>
        <end position="69"/>
    </location>
</feature>
<organism evidence="2 3">
    <name type="scientific">Ornithorhynchus anatinus</name>
    <name type="common">Duckbill platypus</name>
    <dbReference type="NCBI Taxonomy" id="9258"/>
    <lineage>
        <taxon>Eukaryota</taxon>
        <taxon>Metazoa</taxon>
        <taxon>Chordata</taxon>
        <taxon>Craniata</taxon>
        <taxon>Vertebrata</taxon>
        <taxon>Euteleostomi</taxon>
        <taxon>Mammalia</taxon>
        <taxon>Monotremata</taxon>
        <taxon>Ornithorhynchidae</taxon>
        <taxon>Ornithorhynchus</taxon>
    </lineage>
</organism>
<dbReference type="Proteomes" id="UP000002279">
    <property type="component" value="Unplaced"/>
</dbReference>
<proteinExistence type="predicted"/>
<name>A0A6I8NML3_ORNAN</name>
<evidence type="ECO:0000313" key="3">
    <source>
        <dbReference type="Proteomes" id="UP000002279"/>
    </source>
</evidence>
<dbReference type="Ensembl" id="ENSOANT00000074221.1">
    <property type="protein sequence ID" value="ENSOANP00000041922.1"/>
    <property type="gene ID" value="ENSOANG00000048960.1"/>
</dbReference>